<reference evidence="1 2" key="1">
    <citation type="submission" date="2020-02" db="EMBL/GenBank/DDBJ databases">
        <title>Out from the shadows clarifying the taxonomy of the family Cryomorphaceae and related taxa by utilizing the GTDB taxonomic framework.</title>
        <authorList>
            <person name="Bowman J.P."/>
        </authorList>
    </citation>
    <scope>NUCLEOTIDE SEQUENCE [LARGE SCALE GENOMIC DNA]</scope>
    <source>
        <strain evidence="1 2">QSSC 1-22</strain>
    </source>
</reference>
<dbReference type="AlphaFoldDB" id="A0A7K3WSX2"/>
<accession>A0A7K3WSX2</accession>
<evidence type="ECO:0000313" key="2">
    <source>
        <dbReference type="Proteomes" id="UP000486602"/>
    </source>
</evidence>
<dbReference type="EMBL" id="JAAGVY010000028">
    <property type="protein sequence ID" value="NEN24584.1"/>
    <property type="molecule type" value="Genomic_DNA"/>
</dbReference>
<evidence type="ECO:0000313" key="1">
    <source>
        <dbReference type="EMBL" id="NEN24584.1"/>
    </source>
</evidence>
<proteinExistence type="predicted"/>
<organism evidence="1 2">
    <name type="scientific">Cryomorpha ignava</name>
    <dbReference type="NCBI Taxonomy" id="101383"/>
    <lineage>
        <taxon>Bacteria</taxon>
        <taxon>Pseudomonadati</taxon>
        <taxon>Bacteroidota</taxon>
        <taxon>Flavobacteriia</taxon>
        <taxon>Flavobacteriales</taxon>
        <taxon>Cryomorphaceae</taxon>
        <taxon>Cryomorpha</taxon>
    </lineage>
</organism>
<dbReference type="Gene3D" id="3.60.40.10">
    <property type="entry name" value="PPM-type phosphatase domain"/>
    <property type="match status" value="1"/>
</dbReference>
<keyword evidence="2" id="KW-1185">Reference proteome</keyword>
<gene>
    <name evidence="1" type="ORF">G3O08_13835</name>
</gene>
<dbReference type="RefSeq" id="WP_163285977.1">
    <property type="nucleotide sequence ID" value="NZ_JAAGVY010000028.1"/>
</dbReference>
<dbReference type="Proteomes" id="UP000486602">
    <property type="component" value="Unassembled WGS sequence"/>
</dbReference>
<protein>
    <submittedName>
        <fullName evidence="1">Uncharacterized protein</fullName>
    </submittedName>
</protein>
<name>A0A7K3WSX2_9FLAO</name>
<dbReference type="InterPro" id="IPR036457">
    <property type="entry name" value="PPM-type-like_dom_sf"/>
</dbReference>
<comment type="caution">
    <text evidence="1">The sequence shown here is derived from an EMBL/GenBank/DDBJ whole genome shotgun (WGS) entry which is preliminary data.</text>
</comment>
<sequence>MSKTLLQKIADFAHLEIDQQKSALLSAFDEWRGENEQIDDVCVVGIRIG</sequence>